<keyword evidence="2" id="KW-1003">Cell membrane</keyword>
<dbReference type="PANTHER" id="PTHR33362:SF5">
    <property type="entry name" value="C4-DICARBOXYLATE TRAP TRANSPORTER LARGE PERMEASE PROTEIN DCTM"/>
    <property type="match status" value="1"/>
</dbReference>
<sequence length="436" mass="46875">MPEGIAAVLVGVAMLLTLMALGIPVFAAFLCINLAAVVIIMGPAGYGMFANSLYETTTTQSLVTIPLFILMGEILFRSNSVEVLFRSIDTLVGRVRGRQYVLSILLATVFSTLSGAAMGVAAMLGRSLLPGMIARGYDARLSAGTILAGASLAPLIPPSVLVIIIGTLAGVSIAGLLIAGILPGLMFAAIFLIYCFTRTWLDPSLAPEEPDDGTRPSAREKLWALLRIVPFSIIILMVMGLILMGIATPTEAGAMGVIGSLMTAAIYRNLSLRMILEAVATSAKIAAMILFIMACSKLFSQLLAFTGGATAMTEWVVSLDVSRWMMLFLLMALPFLLCMFIDQIALMLIVIPIYLPIIERLQFDPIWFWLLFLVNITVGGMTPPFGYTLFALKSAWREATLAKVFSAAWPFVLLYLLGMVILALFPGLTTILPSML</sequence>
<feature type="transmembrane region" description="Helical" evidence="7">
    <location>
        <begin position="224"/>
        <end position="246"/>
    </location>
</feature>
<dbReference type="PATRIC" id="fig|540747.5.peg.2149"/>
<dbReference type="STRING" id="540747.SAMN04488031_10619"/>
<dbReference type="AlphaFoldDB" id="A0A0T5P3K7"/>
<feature type="transmembrane region" description="Helical" evidence="7">
    <location>
        <begin position="171"/>
        <end position="196"/>
    </location>
</feature>
<evidence type="ECO:0000313" key="9">
    <source>
        <dbReference type="EMBL" id="KRS15720.1"/>
    </source>
</evidence>
<feature type="transmembrane region" description="Helical" evidence="7">
    <location>
        <begin position="62"/>
        <end position="80"/>
    </location>
</feature>
<dbReference type="OrthoDB" id="9790209at2"/>
<comment type="function">
    <text evidence="7">Part of the tripartite ATP-independent periplasmic (TRAP) transport system.</text>
</comment>
<feature type="transmembrane region" description="Helical" evidence="7">
    <location>
        <begin position="12"/>
        <end position="41"/>
    </location>
</feature>
<evidence type="ECO:0000256" key="2">
    <source>
        <dbReference type="ARBA" id="ARBA00022475"/>
    </source>
</evidence>
<dbReference type="GO" id="GO:0022857">
    <property type="term" value="F:transmembrane transporter activity"/>
    <property type="evidence" value="ECO:0007669"/>
    <property type="project" value="UniProtKB-UniRule"/>
</dbReference>
<keyword evidence="5 7" id="KW-1133">Transmembrane helix</keyword>
<feature type="transmembrane region" description="Helical" evidence="7">
    <location>
        <begin position="252"/>
        <end position="270"/>
    </location>
</feature>
<evidence type="ECO:0000259" key="8">
    <source>
        <dbReference type="Pfam" id="PF06808"/>
    </source>
</evidence>
<dbReference type="Pfam" id="PF06808">
    <property type="entry name" value="DctM"/>
    <property type="match status" value="1"/>
</dbReference>
<dbReference type="InterPro" id="IPR010656">
    <property type="entry name" value="DctM"/>
</dbReference>
<feature type="transmembrane region" description="Helical" evidence="7">
    <location>
        <begin position="324"/>
        <end position="355"/>
    </location>
</feature>
<evidence type="ECO:0000256" key="1">
    <source>
        <dbReference type="ARBA" id="ARBA00004429"/>
    </source>
</evidence>
<dbReference type="Proteomes" id="UP000325785">
    <property type="component" value="Chromosome"/>
</dbReference>
<proteinExistence type="inferred from homology"/>
<feature type="transmembrane region" description="Helical" evidence="7">
    <location>
        <begin position="407"/>
        <end position="432"/>
    </location>
</feature>
<feature type="transmembrane region" description="Helical" evidence="7">
    <location>
        <begin position="367"/>
        <end position="387"/>
    </location>
</feature>
<name>A0A0T5P3K7_9RHOB</name>
<feature type="domain" description="TRAP C4-dicarboxylate transport system permease DctM subunit" evidence="8">
    <location>
        <begin position="13"/>
        <end position="428"/>
    </location>
</feature>
<keyword evidence="3 7" id="KW-0997">Cell inner membrane</keyword>
<accession>A0A0T5P3K7</accession>
<keyword evidence="7" id="KW-0813">Transport</keyword>
<evidence type="ECO:0000256" key="4">
    <source>
        <dbReference type="ARBA" id="ARBA00022692"/>
    </source>
</evidence>
<evidence type="ECO:0000256" key="6">
    <source>
        <dbReference type="ARBA" id="ARBA00023136"/>
    </source>
</evidence>
<protein>
    <recommendedName>
        <fullName evidence="7">TRAP transporter large permease protein</fullName>
    </recommendedName>
</protein>
<evidence type="ECO:0000313" key="12">
    <source>
        <dbReference type="Proteomes" id="UP000325785"/>
    </source>
</evidence>
<dbReference type="KEGG" id="rid:RIdsm_00916"/>
<keyword evidence="11" id="KW-1185">Reference proteome</keyword>
<evidence type="ECO:0000313" key="10">
    <source>
        <dbReference type="EMBL" id="QEW25131.1"/>
    </source>
</evidence>
<evidence type="ECO:0000256" key="5">
    <source>
        <dbReference type="ARBA" id="ARBA00022989"/>
    </source>
</evidence>
<keyword evidence="4 7" id="KW-0812">Transmembrane</keyword>
<dbReference type="Proteomes" id="UP000051401">
    <property type="component" value="Unassembled WGS sequence"/>
</dbReference>
<dbReference type="NCBIfam" id="TIGR00786">
    <property type="entry name" value="dctM"/>
    <property type="match status" value="1"/>
</dbReference>
<gene>
    <name evidence="10" type="primary">siaT_13</name>
    <name evidence="10" type="ORF">RIdsm_00916</name>
    <name evidence="9" type="ORF">XM52_21880</name>
</gene>
<dbReference type="InterPro" id="IPR004681">
    <property type="entry name" value="TRAP_DctM"/>
</dbReference>
<comment type="subcellular location">
    <subcellularLocation>
        <location evidence="1 7">Cell inner membrane</location>
        <topology evidence="1 7">Multi-pass membrane protein</topology>
    </subcellularLocation>
</comment>
<reference evidence="9 11" key="1">
    <citation type="submission" date="2015-04" db="EMBL/GenBank/DDBJ databases">
        <title>The draft genome sequence of Roseovarius indicus B108T.</title>
        <authorList>
            <person name="Li G."/>
            <person name="Lai Q."/>
            <person name="Shao Z."/>
            <person name="Yan P."/>
        </authorList>
    </citation>
    <scope>NUCLEOTIDE SEQUENCE [LARGE SCALE GENOMIC DNA]</scope>
    <source>
        <strain evidence="9 11">B108</strain>
    </source>
</reference>
<feature type="transmembrane region" description="Helical" evidence="7">
    <location>
        <begin position="145"/>
        <end position="165"/>
    </location>
</feature>
<dbReference type="PIRSF" id="PIRSF006066">
    <property type="entry name" value="HI0050"/>
    <property type="match status" value="1"/>
</dbReference>
<dbReference type="EMBL" id="LAXI01000019">
    <property type="protein sequence ID" value="KRS15720.1"/>
    <property type="molecule type" value="Genomic_DNA"/>
</dbReference>
<evidence type="ECO:0000256" key="7">
    <source>
        <dbReference type="RuleBase" id="RU369079"/>
    </source>
</evidence>
<feature type="transmembrane region" description="Helical" evidence="7">
    <location>
        <begin position="282"/>
        <end position="304"/>
    </location>
</feature>
<organism evidence="9 11">
    <name type="scientific">Roseovarius indicus</name>
    <dbReference type="NCBI Taxonomy" id="540747"/>
    <lineage>
        <taxon>Bacteria</taxon>
        <taxon>Pseudomonadati</taxon>
        <taxon>Pseudomonadota</taxon>
        <taxon>Alphaproteobacteria</taxon>
        <taxon>Rhodobacterales</taxon>
        <taxon>Roseobacteraceae</taxon>
        <taxon>Roseovarius</taxon>
    </lineage>
</organism>
<evidence type="ECO:0000256" key="3">
    <source>
        <dbReference type="ARBA" id="ARBA00022519"/>
    </source>
</evidence>
<comment type="similarity">
    <text evidence="7">Belongs to the TRAP transporter large permease family.</text>
</comment>
<feature type="transmembrane region" description="Helical" evidence="7">
    <location>
        <begin position="100"/>
        <end position="124"/>
    </location>
</feature>
<dbReference type="PANTHER" id="PTHR33362">
    <property type="entry name" value="SIALIC ACID TRAP TRANSPORTER PERMEASE PROTEIN SIAT-RELATED"/>
    <property type="match status" value="1"/>
</dbReference>
<evidence type="ECO:0000313" key="11">
    <source>
        <dbReference type="Proteomes" id="UP000051401"/>
    </source>
</evidence>
<keyword evidence="6 7" id="KW-0472">Membrane</keyword>
<comment type="subunit">
    <text evidence="7">The complex comprises the extracytoplasmic solute receptor protein and the two transmembrane proteins.</text>
</comment>
<dbReference type="EMBL" id="CP031598">
    <property type="protein sequence ID" value="QEW25131.1"/>
    <property type="molecule type" value="Genomic_DNA"/>
</dbReference>
<dbReference type="RefSeq" id="WP_057819744.1">
    <property type="nucleotide sequence ID" value="NZ_CP031598.1"/>
</dbReference>
<dbReference type="GO" id="GO:0005886">
    <property type="term" value="C:plasma membrane"/>
    <property type="evidence" value="ECO:0007669"/>
    <property type="project" value="UniProtKB-SubCell"/>
</dbReference>
<reference evidence="10 12" key="2">
    <citation type="submission" date="2018-08" db="EMBL/GenBank/DDBJ databases">
        <title>Genetic Globetrotter - A new plasmid hitch-hiking vast phylogenetic and geographic distances.</title>
        <authorList>
            <person name="Vollmers J."/>
            <person name="Petersen J."/>
        </authorList>
    </citation>
    <scope>NUCLEOTIDE SEQUENCE [LARGE SCALE GENOMIC DNA]</scope>
    <source>
        <strain evidence="10 12">DSM 26383</strain>
    </source>
</reference>